<reference evidence="1 2" key="1">
    <citation type="submission" date="2016-10" db="EMBL/GenBank/DDBJ databases">
        <authorList>
            <person name="Varghese N."/>
            <person name="Submissions S."/>
        </authorList>
    </citation>
    <scope>NUCLEOTIDE SEQUENCE [LARGE SCALE GENOMIC DNA]</scope>
    <source>
        <strain evidence="1 2">CIP 109853</strain>
    </source>
</reference>
<evidence type="ECO:0000313" key="1">
    <source>
        <dbReference type="EMBL" id="SER40731.1"/>
    </source>
</evidence>
<dbReference type="InterPro" id="IPR010455">
    <property type="entry name" value="Phage_82_GpQ"/>
</dbReference>
<organism evidence="1 2">
    <name type="scientific">Pseudomonas cuatrocienegasensis</name>
    <dbReference type="NCBI Taxonomy" id="543360"/>
    <lineage>
        <taxon>Bacteria</taxon>
        <taxon>Pseudomonadati</taxon>
        <taxon>Pseudomonadota</taxon>
        <taxon>Gammaproteobacteria</taxon>
        <taxon>Pseudomonadales</taxon>
        <taxon>Pseudomonadaceae</taxon>
        <taxon>Pseudomonas</taxon>
    </lineage>
</organism>
<proteinExistence type="predicted"/>
<accession>A0ABY1BQU3</accession>
<keyword evidence="2" id="KW-1185">Reference proteome</keyword>
<dbReference type="EMBL" id="FOFP01000028">
    <property type="protein sequence ID" value="SER40731.1"/>
    <property type="molecule type" value="Genomic_DNA"/>
</dbReference>
<comment type="caution">
    <text evidence="1">The sequence shown here is derived from an EMBL/GenBank/DDBJ whole genome shotgun (WGS) entry which is preliminary data.</text>
</comment>
<dbReference type="RefSeq" id="WP_069521896.1">
    <property type="nucleotide sequence ID" value="NZ_FOFP01000028.1"/>
</dbReference>
<dbReference type="Pfam" id="PF06323">
    <property type="entry name" value="Phage_antiter_Q"/>
    <property type="match status" value="1"/>
</dbReference>
<sequence>MELLTLSSRGWPVAAPAPGPVYVLGEAPAPAKPVLLEVRRQVPAVTDHDRNIMRDLVLGAFLGPQHFREDDGTYVAPYTTETTRDAFPAHLEELRECRTPDGQLSGRLPAAYVAGLAKGTTRVIASETRPKKKSAVPLGPLAFQDARIVREVGRLAPEHQHWIRYAYADSLAWDDEQGAVVALWARYEPELGKVQAKTRKAAQGLAHLAVQNAKRFINAGQDLHHPYRLRELLGVTESNWDKHWSPRWQSLKSAAFAMDRAALGALCKQLDGFRFVLLDRGL</sequence>
<dbReference type="Proteomes" id="UP000198512">
    <property type="component" value="Unassembled WGS sequence"/>
</dbReference>
<evidence type="ECO:0000313" key="2">
    <source>
        <dbReference type="Proteomes" id="UP000198512"/>
    </source>
</evidence>
<name>A0ABY1BQU3_9PSED</name>
<protein>
    <submittedName>
        <fullName evidence="1">Phage antitermination protein Q</fullName>
    </submittedName>
</protein>
<gene>
    <name evidence="1" type="ORF">SAMN05216600_1288</name>
</gene>